<evidence type="ECO:0000259" key="2">
    <source>
        <dbReference type="Pfam" id="PF20237"/>
    </source>
</evidence>
<feature type="compositionally biased region" description="Polar residues" evidence="1">
    <location>
        <begin position="56"/>
        <end position="72"/>
    </location>
</feature>
<feature type="region of interest" description="Disordered" evidence="1">
    <location>
        <begin position="43"/>
        <end position="402"/>
    </location>
</feature>
<evidence type="ECO:0000256" key="1">
    <source>
        <dbReference type="SAM" id="MobiDB-lite"/>
    </source>
</evidence>
<proteinExistence type="predicted"/>
<comment type="caution">
    <text evidence="3">The sequence shown here is derived from an EMBL/GenBank/DDBJ whole genome shotgun (WGS) entry which is preliminary data.</text>
</comment>
<evidence type="ECO:0000313" key="4">
    <source>
        <dbReference type="Proteomes" id="UP001172673"/>
    </source>
</evidence>
<feature type="compositionally biased region" description="Polar residues" evidence="1">
    <location>
        <begin position="518"/>
        <end position="534"/>
    </location>
</feature>
<feature type="domain" description="DUF6594" evidence="2">
    <location>
        <begin position="407"/>
        <end position="543"/>
    </location>
</feature>
<dbReference type="EMBL" id="JAPDRK010000005">
    <property type="protein sequence ID" value="KAJ9612262.1"/>
    <property type="molecule type" value="Genomic_DNA"/>
</dbReference>
<accession>A0AA39CL51</accession>
<keyword evidence="4" id="KW-1185">Reference proteome</keyword>
<dbReference type="AlphaFoldDB" id="A0AA39CL51"/>
<feature type="compositionally biased region" description="Basic and acidic residues" evidence="1">
    <location>
        <begin position="548"/>
        <end position="561"/>
    </location>
</feature>
<feature type="compositionally biased region" description="Basic residues" evidence="1">
    <location>
        <begin position="373"/>
        <end position="383"/>
    </location>
</feature>
<protein>
    <recommendedName>
        <fullName evidence="2">DUF6594 domain-containing protein</fullName>
    </recommendedName>
</protein>
<feature type="compositionally biased region" description="Pro residues" evidence="1">
    <location>
        <begin position="251"/>
        <end position="274"/>
    </location>
</feature>
<organism evidence="3 4">
    <name type="scientific">Cladophialophora chaetospira</name>
    <dbReference type="NCBI Taxonomy" id="386627"/>
    <lineage>
        <taxon>Eukaryota</taxon>
        <taxon>Fungi</taxon>
        <taxon>Dikarya</taxon>
        <taxon>Ascomycota</taxon>
        <taxon>Pezizomycotina</taxon>
        <taxon>Eurotiomycetes</taxon>
        <taxon>Chaetothyriomycetidae</taxon>
        <taxon>Chaetothyriales</taxon>
        <taxon>Herpotrichiellaceae</taxon>
        <taxon>Cladophialophora</taxon>
    </lineage>
</organism>
<feature type="region of interest" description="Disordered" evidence="1">
    <location>
        <begin position="500"/>
        <end position="569"/>
    </location>
</feature>
<feature type="compositionally biased region" description="Pro residues" evidence="1">
    <location>
        <begin position="356"/>
        <end position="367"/>
    </location>
</feature>
<evidence type="ECO:0000313" key="3">
    <source>
        <dbReference type="EMBL" id="KAJ9612262.1"/>
    </source>
</evidence>
<sequence length="579" mass="63012">MATIIDPVELPTGRRSYYNVSTPIDIHDPNWIPVLDGSSYKPQLSPTEKEVFNPQPMATFSLFPSQSTSPKNSPKPRSGFSHNYSKSAMAPESVTSDSDSRSQSPQDSIEPLPSIPSSFQSSHDAAKGHNRQTTSTTTASNEEKISVGTEAQGDTGGAPSTEDTENASVVDDRASSRQSQPMEQIVESMVSPSIRSSITSTKKSMVLPPTSKYNRKPVGSISARSALAPSLPQTPQDSPRLGPSALASPAMIPPPSPVMIPPPPPEPVASPKLPPFELAQHPDSSSRLHAAKSTASERRQRALHSHPSNISLRSRRNSDSDEAENIPRPPSVRSKARKSTDSRATTPRSTIYDMPTPAPTTPLPQLPPEAHIQSRRPSTRSQHKTTPPPTEEPLPPPTPSFRAFDHARVASFMTEKNTIVLRRFDDVHARLLLSLQDEISQLELELSALENPTSSGSASEKILAKTRILRELRKVVAEYDHLFNTWSKMQTNKVSDSTTRDLKQWLSTPEPGAEPGLGNSTQQNLQWLQNTKDLSTIELGDDDTAPSIRKEKPPSEVDGPKRGGSGGFMAFLNCAGKRK</sequence>
<feature type="compositionally biased region" description="Low complexity" evidence="1">
    <location>
        <begin position="188"/>
        <end position="205"/>
    </location>
</feature>
<dbReference type="Proteomes" id="UP001172673">
    <property type="component" value="Unassembled WGS sequence"/>
</dbReference>
<name>A0AA39CL51_9EURO</name>
<dbReference type="Pfam" id="PF20237">
    <property type="entry name" value="DUF6594"/>
    <property type="match status" value="1"/>
</dbReference>
<reference evidence="3" key="1">
    <citation type="submission" date="2022-10" db="EMBL/GenBank/DDBJ databases">
        <title>Culturing micro-colonial fungi from biological soil crusts in the Mojave desert and describing Neophaeococcomyces mojavensis, and introducing the new genera and species Taxawa tesnikishii.</title>
        <authorList>
            <person name="Kurbessoian T."/>
            <person name="Stajich J.E."/>
        </authorList>
    </citation>
    <scope>NUCLEOTIDE SEQUENCE</scope>
    <source>
        <strain evidence="3">TK_41</strain>
    </source>
</reference>
<gene>
    <name evidence="3" type="ORF">H2200_003859</name>
</gene>
<feature type="compositionally biased region" description="Polar residues" evidence="1">
    <location>
        <begin position="131"/>
        <end position="140"/>
    </location>
</feature>
<feature type="compositionally biased region" description="Pro residues" evidence="1">
    <location>
        <begin position="386"/>
        <end position="399"/>
    </location>
</feature>
<dbReference type="InterPro" id="IPR046529">
    <property type="entry name" value="DUF6594"/>
</dbReference>